<dbReference type="Proteomes" id="UP001189429">
    <property type="component" value="Unassembled WGS sequence"/>
</dbReference>
<comment type="caution">
    <text evidence="1">The sequence shown here is derived from an EMBL/GenBank/DDBJ whole genome shotgun (WGS) entry which is preliminary data.</text>
</comment>
<feature type="non-terminal residue" evidence="1">
    <location>
        <position position="172"/>
    </location>
</feature>
<keyword evidence="2" id="KW-1185">Reference proteome</keyword>
<accession>A0ABN9S5K4</accession>
<protein>
    <submittedName>
        <fullName evidence="1">Uncharacterized protein</fullName>
    </submittedName>
</protein>
<dbReference type="EMBL" id="CAUYUJ010009002">
    <property type="protein sequence ID" value="CAK0825569.1"/>
    <property type="molecule type" value="Genomic_DNA"/>
</dbReference>
<gene>
    <name evidence="1" type="ORF">PCOR1329_LOCUS25667</name>
</gene>
<evidence type="ECO:0000313" key="1">
    <source>
        <dbReference type="EMBL" id="CAK0825569.1"/>
    </source>
</evidence>
<name>A0ABN9S5K4_9DINO</name>
<sequence length="172" mass="19330">MDVWVLKVIIDTADDDFFRVECLTMAGDGFEVQVDRGDRFGDLFGALRQRVGGPFSLLSETDLFLNNLRPDYPVKDIPDMTQEHGKPLNGRPVRALIWHCRSGEECRGNGDQIRGLSTALYLAIATSRVLLLEWSRNGADITDLFSIGGIDWRVPVGLDCQSETELTWWAVK</sequence>
<reference evidence="1" key="1">
    <citation type="submission" date="2023-10" db="EMBL/GenBank/DDBJ databases">
        <authorList>
            <person name="Chen Y."/>
            <person name="Shah S."/>
            <person name="Dougan E. K."/>
            <person name="Thang M."/>
            <person name="Chan C."/>
        </authorList>
    </citation>
    <scope>NUCLEOTIDE SEQUENCE [LARGE SCALE GENOMIC DNA]</scope>
</reference>
<proteinExistence type="predicted"/>
<organism evidence="1 2">
    <name type="scientific">Prorocentrum cordatum</name>
    <dbReference type="NCBI Taxonomy" id="2364126"/>
    <lineage>
        <taxon>Eukaryota</taxon>
        <taxon>Sar</taxon>
        <taxon>Alveolata</taxon>
        <taxon>Dinophyceae</taxon>
        <taxon>Prorocentrales</taxon>
        <taxon>Prorocentraceae</taxon>
        <taxon>Prorocentrum</taxon>
    </lineage>
</organism>
<evidence type="ECO:0000313" key="2">
    <source>
        <dbReference type="Proteomes" id="UP001189429"/>
    </source>
</evidence>